<gene>
    <name evidence="1" type="ORF">ANANG_G00225800</name>
</gene>
<name>A0A9D3M0P5_ANGAN</name>
<accession>A0A9D3M0P5</accession>
<dbReference type="AlphaFoldDB" id="A0A9D3M0P5"/>
<dbReference type="Proteomes" id="UP001044222">
    <property type="component" value="Chromosome 12"/>
</dbReference>
<reference evidence="1" key="1">
    <citation type="submission" date="2021-01" db="EMBL/GenBank/DDBJ databases">
        <title>A chromosome-scale assembly of European eel, Anguilla anguilla.</title>
        <authorList>
            <person name="Henkel C."/>
            <person name="Jong-Raadsen S.A."/>
            <person name="Dufour S."/>
            <person name="Weltzien F.-A."/>
            <person name="Palstra A.P."/>
            <person name="Pelster B."/>
            <person name="Spaink H.P."/>
            <person name="Van Den Thillart G.E."/>
            <person name="Jansen H."/>
            <person name="Zahm M."/>
            <person name="Klopp C."/>
            <person name="Cedric C."/>
            <person name="Louis A."/>
            <person name="Berthelot C."/>
            <person name="Parey E."/>
            <person name="Roest Crollius H."/>
            <person name="Montfort J."/>
            <person name="Robinson-Rechavi M."/>
            <person name="Bucao C."/>
            <person name="Bouchez O."/>
            <person name="Gislard M."/>
            <person name="Lluch J."/>
            <person name="Milhes M."/>
            <person name="Lampietro C."/>
            <person name="Lopez Roques C."/>
            <person name="Donnadieu C."/>
            <person name="Braasch I."/>
            <person name="Desvignes T."/>
            <person name="Postlethwait J."/>
            <person name="Bobe J."/>
            <person name="Guiguen Y."/>
            <person name="Dirks R."/>
        </authorList>
    </citation>
    <scope>NUCLEOTIDE SEQUENCE</scope>
    <source>
        <strain evidence="1">Tag_6206</strain>
        <tissue evidence="1">Liver</tissue>
    </source>
</reference>
<keyword evidence="2" id="KW-1185">Reference proteome</keyword>
<dbReference type="EMBL" id="JAFIRN010000012">
    <property type="protein sequence ID" value="KAG5838645.1"/>
    <property type="molecule type" value="Genomic_DNA"/>
</dbReference>
<sequence length="71" mass="7763">MHPPRPSNHEVKKMVEGTAPGLMFAANVFSILKARADCRLLGSSGQPQCSARGPTPVRRLMPWSRTGVYLT</sequence>
<protein>
    <submittedName>
        <fullName evidence="1">Uncharacterized protein</fullName>
    </submittedName>
</protein>
<evidence type="ECO:0000313" key="2">
    <source>
        <dbReference type="Proteomes" id="UP001044222"/>
    </source>
</evidence>
<organism evidence="1 2">
    <name type="scientific">Anguilla anguilla</name>
    <name type="common">European freshwater eel</name>
    <name type="synonym">Muraena anguilla</name>
    <dbReference type="NCBI Taxonomy" id="7936"/>
    <lineage>
        <taxon>Eukaryota</taxon>
        <taxon>Metazoa</taxon>
        <taxon>Chordata</taxon>
        <taxon>Craniata</taxon>
        <taxon>Vertebrata</taxon>
        <taxon>Euteleostomi</taxon>
        <taxon>Actinopterygii</taxon>
        <taxon>Neopterygii</taxon>
        <taxon>Teleostei</taxon>
        <taxon>Anguilliformes</taxon>
        <taxon>Anguillidae</taxon>
        <taxon>Anguilla</taxon>
    </lineage>
</organism>
<comment type="caution">
    <text evidence="1">The sequence shown here is derived from an EMBL/GenBank/DDBJ whole genome shotgun (WGS) entry which is preliminary data.</text>
</comment>
<evidence type="ECO:0000313" key="1">
    <source>
        <dbReference type="EMBL" id="KAG5838645.1"/>
    </source>
</evidence>
<proteinExistence type="predicted"/>